<feature type="compositionally biased region" description="Low complexity" evidence="7">
    <location>
        <begin position="546"/>
        <end position="555"/>
    </location>
</feature>
<organism evidence="10 11">
    <name type="scientific">Actinomadura algeriensis</name>
    <dbReference type="NCBI Taxonomy" id="1679523"/>
    <lineage>
        <taxon>Bacteria</taxon>
        <taxon>Bacillati</taxon>
        <taxon>Actinomycetota</taxon>
        <taxon>Actinomycetes</taxon>
        <taxon>Streptosporangiales</taxon>
        <taxon>Thermomonosporaceae</taxon>
        <taxon>Actinomadura</taxon>
    </lineage>
</organism>
<gene>
    <name evidence="10" type="ORF">H4W34_003908</name>
</gene>
<dbReference type="SUPFAM" id="SSF52540">
    <property type="entry name" value="P-loop containing nucleoside triphosphate hydrolases"/>
    <property type="match status" value="1"/>
</dbReference>
<feature type="compositionally biased region" description="Low complexity" evidence="7">
    <location>
        <begin position="500"/>
        <end position="512"/>
    </location>
</feature>
<feature type="compositionally biased region" description="Pro residues" evidence="7">
    <location>
        <begin position="581"/>
        <end position="592"/>
    </location>
</feature>
<dbReference type="RefSeq" id="WP_192760512.1">
    <property type="nucleotide sequence ID" value="NZ_JADBDZ010000001.1"/>
</dbReference>
<evidence type="ECO:0000256" key="5">
    <source>
        <dbReference type="ARBA" id="ARBA00022989"/>
    </source>
</evidence>
<feature type="compositionally biased region" description="Pro residues" evidence="7">
    <location>
        <begin position="607"/>
        <end position="617"/>
    </location>
</feature>
<name>A0ABR9JVD6_9ACTN</name>
<protein>
    <submittedName>
        <fullName evidence="10">Mrp family chromosome partitioning ATPase</fullName>
    </submittedName>
</protein>
<dbReference type="Gene3D" id="3.40.50.300">
    <property type="entry name" value="P-loop containing nucleotide triphosphate hydrolases"/>
    <property type="match status" value="1"/>
</dbReference>
<feature type="transmembrane region" description="Helical" evidence="8">
    <location>
        <begin position="21"/>
        <end position="42"/>
    </location>
</feature>
<evidence type="ECO:0000256" key="6">
    <source>
        <dbReference type="ARBA" id="ARBA00023136"/>
    </source>
</evidence>
<dbReference type="InterPro" id="IPR050445">
    <property type="entry name" value="Bact_polysacc_biosynth/exp"/>
</dbReference>
<feature type="compositionally biased region" description="Basic and acidic residues" evidence="7">
    <location>
        <begin position="677"/>
        <end position="691"/>
    </location>
</feature>
<dbReference type="PANTHER" id="PTHR32309">
    <property type="entry name" value="TYROSINE-PROTEIN KINASE"/>
    <property type="match status" value="1"/>
</dbReference>
<feature type="domain" description="Polysaccharide chain length determinant N-terminal" evidence="9">
    <location>
        <begin position="12"/>
        <end position="90"/>
    </location>
</feature>
<dbReference type="InterPro" id="IPR003856">
    <property type="entry name" value="LPS_length_determ_N"/>
</dbReference>
<comment type="similarity">
    <text evidence="2">Belongs to the CpsC/CapA family.</text>
</comment>
<keyword evidence="6 8" id="KW-0472">Membrane</keyword>
<proteinExistence type="inferred from homology"/>
<evidence type="ECO:0000259" key="9">
    <source>
        <dbReference type="Pfam" id="PF02706"/>
    </source>
</evidence>
<dbReference type="PANTHER" id="PTHR32309:SF31">
    <property type="entry name" value="CAPSULAR EXOPOLYSACCHARIDE FAMILY"/>
    <property type="match status" value="1"/>
</dbReference>
<evidence type="ECO:0000313" key="10">
    <source>
        <dbReference type="EMBL" id="MBE1534075.1"/>
    </source>
</evidence>
<accession>A0ABR9JVD6</accession>
<dbReference type="Proteomes" id="UP000627838">
    <property type="component" value="Unassembled WGS sequence"/>
</dbReference>
<evidence type="ECO:0000256" key="3">
    <source>
        <dbReference type="ARBA" id="ARBA00022475"/>
    </source>
</evidence>
<evidence type="ECO:0000256" key="8">
    <source>
        <dbReference type="SAM" id="Phobius"/>
    </source>
</evidence>
<comment type="caution">
    <text evidence="10">The sequence shown here is derived from an EMBL/GenBank/DDBJ whole genome shotgun (WGS) entry which is preliminary data.</text>
</comment>
<keyword evidence="5 8" id="KW-1133">Transmembrane helix</keyword>
<feature type="compositionally biased region" description="Basic and acidic residues" evidence="7">
    <location>
        <begin position="530"/>
        <end position="540"/>
    </location>
</feature>
<evidence type="ECO:0000313" key="11">
    <source>
        <dbReference type="Proteomes" id="UP000627838"/>
    </source>
</evidence>
<keyword evidence="4 8" id="KW-0812">Transmembrane</keyword>
<sequence length="713" mass="73470">MAVEHSAEARGQLVAMLRRRMRLLIALVVAGTVVGVGAGVLLPAEYTATASVLVTPLEGNPYSPEGRGDDLINLETEAQLVQTDAVAELVQQKLKGEDISTLRSRVSTIVPPNTQILNIVYSAGSGGDAETGARAFAEAYLKYRQQRAQAVIDGKLKKLEEQAVKVQENMETANQQLAGASTAQRSLLGQRITAYANQLGVIDEQKNDVSSTPVAPGQVINPAAAKGGAGAKRIGMFGAGGLVAGALLGLALVLSRERLDRRLRTAEQVEALGLRVLSIVPPGTGGELALADGARTPASDAYRRLRSGIVANIQATPLTMLVASATPATSTSMTGTNLAVALAYAGSDTILVDATADEPDPAASFGLPPGKGLSEILLNGTDPAALLIHAESQLRLLPRGTNPAAAAHRFSGPRMRDAVDTLRDRADFVLVNAPDVHDADTQALCTLVDTVVLVVQDGVTTREDLQQAYAEVVHAGSTVLGAVIESTSGVPPRPVRHAAPRPAAPQQQPGGRAADRRRSGPPGEWGKPGEQGEGRGDGRARGGRRSGPPRGGARPPVDESDTNTTVQLPSLPAGPGKSGPPKSPPPKNPPQGGPSQAGPSQGGAPQGGPPKNAPSPSGPSQSGPPQGTPVASGLAKTPPPANGTSGRRRADKPAERRPAPERGSRHGGTRGSSQHFGSDRLTGRDAPDPQDKSVAGGAEEDSPANRTRDDFHL</sequence>
<dbReference type="InterPro" id="IPR017746">
    <property type="entry name" value="Cellulose_synthase_operon_BcsQ"/>
</dbReference>
<evidence type="ECO:0000256" key="1">
    <source>
        <dbReference type="ARBA" id="ARBA00004651"/>
    </source>
</evidence>
<reference evidence="10 11" key="1">
    <citation type="submission" date="2020-10" db="EMBL/GenBank/DDBJ databases">
        <title>Sequencing the genomes of 1000 actinobacteria strains.</title>
        <authorList>
            <person name="Klenk H.-P."/>
        </authorList>
    </citation>
    <scope>NUCLEOTIDE SEQUENCE [LARGE SCALE GENOMIC DNA]</scope>
    <source>
        <strain evidence="10 11">DSM 46744</strain>
    </source>
</reference>
<keyword evidence="3" id="KW-1003">Cell membrane</keyword>
<dbReference type="EMBL" id="JADBDZ010000001">
    <property type="protein sequence ID" value="MBE1534075.1"/>
    <property type="molecule type" value="Genomic_DNA"/>
</dbReference>
<dbReference type="Pfam" id="PF02706">
    <property type="entry name" value="Wzz"/>
    <property type="match status" value="1"/>
</dbReference>
<feature type="region of interest" description="Disordered" evidence="7">
    <location>
        <begin position="487"/>
        <end position="713"/>
    </location>
</feature>
<dbReference type="InterPro" id="IPR027417">
    <property type="entry name" value="P-loop_NTPase"/>
</dbReference>
<keyword evidence="11" id="KW-1185">Reference proteome</keyword>
<evidence type="ECO:0000256" key="4">
    <source>
        <dbReference type="ARBA" id="ARBA00022692"/>
    </source>
</evidence>
<comment type="subcellular location">
    <subcellularLocation>
        <location evidence="1">Cell membrane</location>
        <topology evidence="1">Multi-pass membrane protein</topology>
    </subcellularLocation>
</comment>
<feature type="compositionally biased region" description="Basic and acidic residues" evidence="7">
    <location>
        <begin position="651"/>
        <end position="664"/>
    </location>
</feature>
<dbReference type="Pfam" id="PF06564">
    <property type="entry name" value="CBP_BcsQ"/>
    <property type="match status" value="1"/>
</dbReference>
<evidence type="ECO:0000256" key="2">
    <source>
        <dbReference type="ARBA" id="ARBA00006683"/>
    </source>
</evidence>
<evidence type="ECO:0000256" key="7">
    <source>
        <dbReference type="SAM" id="MobiDB-lite"/>
    </source>
</evidence>